<dbReference type="EMBL" id="QGNW01001179">
    <property type="protein sequence ID" value="RVW51703.1"/>
    <property type="molecule type" value="Genomic_DNA"/>
</dbReference>
<protein>
    <submittedName>
        <fullName evidence="2">Uncharacterized protein</fullName>
    </submittedName>
</protein>
<evidence type="ECO:0000256" key="1">
    <source>
        <dbReference type="SAM" id="MobiDB-lite"/>
    </source>
</evidence>
<proteinExistence type="predicted"/>
<dbReference type="PANTHER" id="PTHR34427:SF5">
    <property type="entry name" value="DUF4283 DOMAIN-CONTAINING PROTEIN"/>
    <property type="match status" value="1"/>
</dbReference>
<gene>
    <name evidence="2" type="ORF">CK203_066565</name>
</gene>
<accession>A0A438EVI7</accession>
<sequence length="199" mass="21846">MLNRHFQDKLLHLERWGPEAGCFRSGVHTNQCWVRAVGLPLNFWNQEVFRKLGDSCGGLVAVDDDTTNFSQLQWARFLVKMDGKDLSGTLNLWWALCASQFNFGREVPPWVSVTVLAQGRERPQGRDEGSLASHVGSSVRPSWVQGTMEAGEKGSDEQVGADTVGHGRDMARGTEAGEEFDGKGKRAVENTGVVSEGVV</sequence>
<evidence type="ECO:0000313" key="3">
    <source>
        <dbReference type="Proteomes" id="UP000288805"/>
    </source>
</evidence>
<organism evidence="2 3">
    <name type="scientific">Vitis vinifera</name>
    <name type="common">Grape</name>
    <dbReference type="NCBI Taxonomy" id="29760"/>
    <lineage>
        <taxon>Eukaryota</taxon>
        <taxon>Viridiplantae</taxon>
        <taxon>Streptophyta</taxon>
        <taxon>Embryophyta</taxon>
        <taxon>Tracheophyta</taxon>
        <taxon>Spermatophyta</taxon>
        <taxon>Magnoliopsida</taxon>
        <taxon>eudicotyledons</taxon>
        <taxon>Gunneridae</taxon>
        <taxon>Pentapetalae</taxon>
        <taxon>rosids</taxon>
        <taxon>Vitales</taxon>
        <taxon>Vitaceae</taxon>
        <taxon>Viteae</taxon>
        <taxon>Vitis</taxon>
    </lineage>
</organism>
<feature type="region of interest" description="Disordered" evidence="1">
    <location>
        <begin position="121"/>
        <end position="199"/>
    </location>
</feature>
<comment type="caution">
    <text evidence="2">The sequence shown here is derived from an EMBL/GenBank/DDBJ whole genome shotgun (WGS) entry which is preliminary data.</text>
</comment>
<dbReference type="AlphaFoldDB" id="A0A438EVI7"/>
<dbReference type="PANTHER" id="PTHR34427">
    <property type="entry name" value="DUF4283 DOMAIN PROTEIN"/>
    <property type="match status" value="1"/>
</dbReference>
<name>A0A438EVI7_VITVI</name>
<evidence type="ECO:0000313" key="2">
    <source>
        <dbReference type="EMBL" id="RVW51703.1"/>
    </source>
</evidence>
<dbReference type="Proteomes" id="UP000288805">
    <property type="component" value="Unassembled WGS sequence"/>
</dbReference>
<reference evidence="2 3" key="1">
    <citation type="journal article" date="2018" name="PLoS Genet.">
        <title>Population sequencing reveals clonal diversity and ancestral inbreeding in the grapevine cultivar Chardonnay.</title>
        <authorList>
            <person name="Roach M.J."/>
            <person name="Johnson D.L."/>
            <person name="Bohlmann J."/>
            <person name="van Vuuren H.J."/>
            <person name="Jones S.J."/>
            <person name="Pretorius I.S."/>
            <person name="Schmidt S.A."/>
            <person name="Borneman A.R."/>
        </authorList>
    </citation>
    <scope>NUCLEOTIDE SEQUENCE [LARGE SCALE GENOMIC DNA]</scope>
    <source>
        <strain evidence="3">cv. Chardonnay</strain>
        <tissue evidence="2">Leaf</tissue>
    </source>
</reference>